<protein>
    <submittedName>
        <fullName evidence="2">Uncharacterized protein</fullName>
    </submittedName>
</protein>
<reference evidence="2 3" key="1">
    <citation type="journal article" date="2014" name="Antonie Van Leeuwenhoek">
        <title>Hyphomonas beringensis sp. nov. and Hyphomonas chukchiensis sp. nov., isolated from surface seawater of the Bering Sea and Chukchi Sea.</title>
        <authorList>
            <person name="Li C."/>
            <person name="Lai Q."/>
            <person name="Li G."/>
            <person name="Dong C."/>
            <person name="Wang J."/>
            <person name="Liao Y."/>
            <person name="Shao Z."/>
        </authorList>
    </citation>
    <scope>NUCLEOTIDE SEQUENCE [LARGE SCALE GENOMIC DNA]</scope>
    <source>
        <strain evidence="2 3">22II1-22F38</strain>
    </source>
</reference>
<accession>A0A059E1Q9</accession>
<evidence type="ECO:0000313" key="2">
    <source>
        <dbReference type="EMBL" id="KCZ61472.1"/>
    </source>
</evidence>
<evidence type="ECO:0000256" key="1">
    <source>
        <dbReference type="SAM" id="MobiDB-lite"/>
    </source>
</evidence>
<dbReference type="Proteomes" id="UP000024547">
    <property type="component" value="Unassembled WGS sequence"/>
</dbReference>
<gene>
    <name evidence="2" type="ORF">HY36_16560</name>
</gene>
<keyword evidence="3" id="KW-1185">Reference proteome</keyword>
<proteinExistence type="predicted"/>
<comment type="caution">
    <text evidence="2">The sequence shown here is derived from an EMBL/GenBank/DDBJ whole genome shotgun (WGS) entry which is preliminary data.</text>
</comment>
<feature type="region of interest" description="Disordered" evidence="1">
    <location>
        <begin position="1"/>
        <end position="25"/>
    </location>
</feature>
<dbReference type="STRING" id="1280948.HY36_16560"/>
<dbReference type="EMBL" id="AWFH01000013">
    <property type="protein sequence ID" value="KCZ61472.1"/>
    <property type="molecule type" value="Genomic_DNA"/>
</dbReference>
<sequence>MAAAQLGPEEMKGTCGSQEDTEGKFTSFRPAELELFQKAKRNKTRTKFIGGDDMGRYKSVLRAKQDARDFRHHVELPIPGHGLGKRLDVLSSWLNETFGDEWRLHGKFRKGEHTAYFMFRTPEAARTFRQALDEQGELRQL</sequence>
<dbReference type="AlphaFoldDB" id="A0A059E1Q9"/>
<name>A0A059E1Q9_9PROT</name>
<organism evidence="2 3">
    <name type="scientific">Hyphomonas atlantica</name>
    <dbReference type="NCBI Taxonomy" id="1280948"/>
    <lineage>
        <taxon>Bacteria</taxon>
        <taxon>Pseudomonadati</taxon>
        <taxon>Pseudomonadota</taxon>
        <taxon>Alphaproteobacteria</taxon>
        <taxon>Hyphomonadales</taxon>
        <taxon>Hyphomonadaceae</taxon>
        <taxon>Hyphomonas</taxon>
    </lineage>
</organism>
<evidence type="ECO:0000313" key="3">
    <source>
        <dbReference type="Proteomes" id="UP000024547"/>
    </source>
</evidence>